<dbReference type="Proteomes" id="UP000627092">
    <property type="component" value="Chromosome"/>
</dbReference>
<feature type="domain" description="Response regulatory" evidence="9">
    <location>
        <begin position="869"/>
        <end position="983"/>
    </location>
</feature>
<dbReference type="PANTHER" id="PTHR45339">
    <property type="entry name" value="HYBRID SIGNAL TRANSDUCTION HISTIDINE KINASE J"/>
    <property type="match status" value="1"/>
</dbReference>
<evidence type="ECO:0000256" key="4">
    <source>
        <dbReference type="ARBA" id="ARBA00023012"/>
    </source>
</evidence>
<sequence length="1140" mass="124790">MRLRRNQYVLVNGGGLLITVLVLLACVFEISASVRGYLSLVQDEFSNDARPFNEVGVRTIATLRNNVQNIELALKVKAPVDEVLLKHFEESGSALQIKSLPESQHALVINNDPTMNPQEAWSYLHLGQYMSSVASVIAARNEGKLSAYLFSPDKRFVMVTVTPWQGDMWQQQLIQERALLTTRLTSGIEVPPSTAESKVPGAVPMLQWLPAYESPLTGKSAFRISTTIHDSDGQDFGTLVFELPAKSLAAALPKSSFEGECIILDGSGSMIMPCHDAPPQHLLNLAGAMVKEGLGHQTRSSYRDGYVVYGWALAQGDWVMVYILSWRDILAGIQPQLVTSVVSGGIIILMTWFLLLVVKTRVIAPAVEQSRLVFESEQLSRTLIETAPVGLGLLIADSGEPLLRSPSMIQMQERVRGGGDVLQAELIRCYRHRLQIKAHSESEPVSEELTFETASEGLVSLSISMVPARYQGNDVLMVAFTDITTKKYLEQHLQEAKEAADAANAAKSSFLAAMSHEIRTPLNAILGNLELLAYSALEEQRDRLETIRRSSDSLLAIVSDVLDFSKIEAGELHLERIEFDALEVATRTLAIFAPVARNKGLALVGELGQTATQPLLGDPTRLGQVLNNLLSNALKFTEQGQVTLRIDIDAIGSRLNIEVEDTGIGMSPAQMEQVFRAFSQADETINRRYGGTGLGLTLCTRLTQAMGGTLSVRSEPGQGSVFLISLPLTEEVSRPDCPAFDGEQVLLLASMPHWQNYLKRVLLSWGVRVDVYQHPAQLSEAALASADALLIWGDRMTWHPNDELRLVEESSWVIDCGPDGPSEPIAEGHVLSASVYGLKGVASAMRHALQGQYLPEREQMRLTLPGRLRVLVAEDNPVNRRLFQEQLALLGCQAQLAEDGVQALSYLQREVFDVLLTDLSMPGMDGYELARQASAHWPQMPVLAATANVTVQEHEACKAAGMAGVLTKPLSLAALERALRKVCNLPVNEVAIQSAPASQDEWLAGKALPPDVRAVFEQACQNSLAILLRAQDSSDTQQAMLELHSLKGAFRVFGMEVLSDHVDQVESNVLSMGVNEAAESVTLFRKAVEAIVLRSSGGAEALVERVIKLSSSSLNREAEQEIELLRRELTFVLSELRAFK</sequence>
<dbReference type="Pfam" id="PF02518">
    <property type="entry name" value="HATPase_c"/>
    <property type="match status" value="1"/>
</dbReference>
<dbReference type="InterPro" id="IPR008207">
    <property type="entry name" value="Sig_transdc_His_kin_Hpt_dom"/>
</dbReference>
<dbReference type="FunFam" id="3.30.565.10:FF:000010">
    <property type="entry name" value="Sensor histidine kinase RcsC"/>
    <property type="match status" value="1"/>
</dbReference>
<evidence type="ECO:0000256" key="5">
    <source>
        <dbReference type="PROSITE-ProRule" id="PRU00110"/>
    </source>
</evidence>
<keyword evidence="7" id="KW-0175">Coiled coil</keyword>
<dbReference type="RefSeq" id="WP_217827579.1">
    <property type="nucleotide sequence ID" value="NZ_CP077090.1"/>
</dbReference>
<evidence type="ECO:0000256" key="3">
    <source>
        <dbReference type="ARBA" id="ARBA00022553"/>
    </source>
</evidence>
<accession>A0A9E6TB02</accession>
<evidence type="ECO:0000259" key="9">
    <source>
        <dbReference type="PROSITE" id="PS50110"/>
    </source>
</evidence>
<dbReference type="EMBL" id="CP077090">
    <property type="protein sequence ID" value="QXI11243.1"/>
    <property type="molecule type" value="Genomic_DNA"/>
</dbReference>
<feature type="modified residue" description="Phosphohistidine" evidence="5">
    <location>
        <position position="1044"/>
    </location>
</feature>
<evidence type="ECO:0000256" key="7">
    <source>
        <dbReference type="SAM" id="Coils"/>
    </source>
</evidence>
<reference evidence="11" key="1">
    <citation type="journal article" date="2020" name="Microorganisms">
        <title>Reliable Identification of Environmental Pseudomonas Isolates Using the rpoD Gene.</title>
        <authorList>
            <consortium name="The Broad Institute Genome Sequencing Platform"/>
            <person name="Girard L."/>
            <person name="Lood C."/>
            <person name="Rokni-Zadeh H."/>
            <person name="van Noort V."/>
            <person name="Lavigne R."/>
            <person name="De Mot R."/>
        </authorList>
    </citation>
    <scope>NUCLEOTIDE SEQUENCE</scope>
    <source>
        <strain evidence="11">OE 48.2</strain>
    </source>
</reference>
<dbReference type="InterPro" id="IPR005467">
    <property type="entry name" value="His_kinase_dom"/>
</dbReference>
<dbReference type="GO" id="GO:0000155">
    <property type="term" value="F:phosphorelay sensor kinase activity"/>
    <property type="evidence" value="ECO:0007669"/>
    <property type="project" value="InterPro"/>
</dbReference>
<reference evidence="11" key="2">
    <citation type="journal article" date="2021" name="Microorganisms">
        <title>The Ever-Expanding Pseudomonas Genus: Description of 43 New Species and Partition of the Pseudomonas putida Group.</title>
        <authorList>
            <person name="Girard L."/>
            <person name="Lood C."/>
            <person name="Hofte M."/>
            <person name="Vandamme P."/>
            <person name="Rokni-Zadeh H."/>
            <person name="van Noort V."/>
            <person name="Lavigne R."/>
            <person name="De Mot R."/>
        </authorList>
    </citation>
    <scope>NUCLEOTIDE SEQUENCE</scope>
    <source>
        <strain evidence="11">OE 48.2</strain>
    </source>
</reference>
<feature type="coiled-coil region" evidence="7">
    <location>
        <begin position="1108"/>
        <end position="1135"/>
    </location>
</feature>
<dbReference type="SMART" id="SM00388">
    <property type="entry name" value="HisKA"/>
    <property type="match status" value="1"/>
</dbReference>
<feature type="modified residue" description="4-aspartylphosphate" evidence="6">
    <location>
        <position position="918"/>
    </location>
</feature>
<dbReference type="PANTHER" id="PTHR45339:SF1">
    <property type="entry name" value="HYBRID SIGNAL TRANSDUCTION HISTIDINE KINASE J"/>
    <property type="match status" value="1"/>
</dbReference>
<gene>
    <name evidence="11" type="ORF">HU754_026225</name>
</gene>
<dbReference type="PROSITE" id="PS50894">
    <property type="entry name" value="HPT"/>
    <property type="match status" value="1"/>
</dbReference>
<dbReference type="InterPro" id="IPR003594">
    <property type="entry name" value="HATPase_dom"/>
</dbReference>
<keyword evidence="3 6" id="KW-0597">Phosphoprotein</keyword>
<evidence type="ECO:0000313" key="12">
    <source>
        <dbReference type="Proteomes" id="UP000627092"/>
    </source>
</evidence>
<name>A0A9E6TB02_9PSED</name>
<dbReference type="Pfam" id="PF01627">
    <property type="entry name" value="Hpt"/>
    <property type="match status" value="1"/>
</dbReference>
<dbReference type="CDD" id="cd00082">
    <property type="entry name" value="HisKA"/>
    <property type="match status" value="1"/>
</dbReference>
<proteinExistence type="predicted"/>
<dbReference type="CDD" id="cd17546">
    <property type="entry name" value="REC_hyHK_CKI1_RcsC-like"/>
    <property type="match status" value="1"/>
</dbReference>
<feature type="domain" description="HPt" evidence="10">
    <location>
        <begin position="1005"/>
        <end position="1091"/>
    </location>
</feature>
<dbReference type="SMART" id="SM00448">
    <property type="entry name" value="REC"/>
    <property type="match status" value="1"/>
</dbReference>
<dbReference type="PROSITE" id="PS51257">
    <property type="entry name" value="PROKAR_LIPOPROTEIN"/>
    <property type="match status" value="1"/>
</dbReference>
<dbReference type="PROSITE" id="PS50109">
    <property type="entry name" value="HIS_KIN"/>
    <property type="match status" value="1"/>
</dbReference>
<evidence type="ECO:0000256" key="6">
    <source>
        <dbReference type="PROSITE-ProRule" id="PRU00169"/>
    </source>
</evidence>
<comment type="catalytic activity">
    <reaction evidence="1">
        <text>ATP + protein L-histidine = ADP + protein N-phospho-L-histidine.</text>
        <dbReference type="EC" id="2.7.13.3"/>
    </reaction>
</comment>
<evidence type="ECO:0000259" key="8">
    <source>
        <dbReference type="PROSITE" id="PS50109"/>
    </source>
</evidence>
<dbReference type="InterPro" id="IPR001789">
    <property type="entry name" value="Sig_transdc_resp-reg_receiver"/>
</dbReference>
<feature type="domain" description="Histidine kinase" evidence="8">
    <location>
        <begin position="513"/>
        <end position="730"/>
    </location>
</feature>
<protein>
    <recommendedName>
        <fullName evidence="2">histidine kinase</fullName>
        <ecNumber evidence="2">2.7.13.3</ecNumber>
    </recommendedName>
</protein>
<dbReference type="SMART" id="SM00387">
    <property type="entry name" value="HATPase_c"/>
    <property type="match status" value="1"/>
</dbReference>
<evidence type="ECO:0000256" key="2">
    <source>
        <dbReference type="ARBA" id="ARBA00012438"/>
    </source>
</evidence>
<dbReference type="Pfam" id="PF00512">
    <property type="entry name" value="HisKA"/>
    <property type="match status" value="1"/>
</dbReference>
<dbReference type="PROSITE" id="PS50110">
    <property type="entry name" value="RESPONSE_REGULATORY"/>
    <property type="match status" value="1"/>
</dbReference>
<dbReference type="AlphaFoldDB" id="A0A9E6TB02"/>
<organism evidence="11 12">
    <name type="scientific">Pseudomonas zeae</name>
    <dbReference type="NCBI Taxonomy" id="2745510"/>
    <lineage>
        <taxon>Bacteria</taxon>
        <taxon>Pseudomonadati</taxon>
        <taxon>Pseudomonadota</taxon>
        <taxon>Gammaproteobacteria</taxon>
        <taxon>Pseudomonadales</taxon>
        <taxon>Pseudomonadaceae</taxon>
        <taxon>Pseudomonas</taxon>
    </lineage>
</organism>
<keyword evidence="4" id="KW-0902">Two-component regulatory system</keyword>
<dbReference type="KEGG" id="pze:HU754_026225"/>
<evidence type="ECO:0000313" key="11">
    <source>
        <dbReference type="EMBL" id="QXI11243.1"/>
    </source>
</evidence>
<dbReference type="CDD" id="cd16922">
    <property type="entry name" value="HATPase_EvgS-ArcB-TorS-like"/>
    <property type="match status" value="1"/>
</dbReference>
<dbReference type="Pfam" id="PF00072">
    <property type="entry name" value="Response_reg"/>
    <property type="match status" value="1"/>
</dbReference>
<dbReference type="InterPro" id="IPR003661">
    <property type="entry name" value="HisK_dim/P_dom"/>
</dbReference>
<dbReference type="EC" id="2.7.13.3" evidence="2"/>
<evidence type="ECO:0000259" key="10">
    <source>
        <dbReference type="PROSITE" id="PS50894"/>
    </source>
</evidence>
<evidence type="ECO:0000256" key="1">
    <source>
        <dbReference type="ARBA" id="ARBA00000085"/>
    </source>
</evidence>